<dbReference type="Gene3D" id="3.40.50.1820">
    <property type="entry name" value="alpha/beta hydrolase"/>
    <property type="match status" value="1"/>
</dbReference>
<evidence type="ECO:0000313" key="6">
    <source>
        <dbReference type="EMBL" id="CAA9270550.1"/>
    </source>
</evidence>
<accession>A0A6J4J846</accession>
<dbReference type="InterPro" id="IPR016292">
    <property type="entry name" value="Epoxide_hydrolase"/>
</dbReference>
<dbReference type="PANTHER" id="PTHR21661:SF35">
    <property type="entry name" value="EPOXIDE HYDROLASE"/>
    <property type="match status" value="1"/>
</dbReference>
<evidence type="ECO:0000256" key="3">
    <source>
        <dbReference type="ARBA" id="ARBA00022801"/>
    </source>
</evidence>
<keyword evidence="3 6" id="KW-0378">Hydrolase</keyword>
<evidence type="ECO:0000256" key="1">
    <source>
        <dbReference type="ARBA" id="ARBA00010088"/>
    </source>
</evidence>
<name>A0A6J4J846_9MICC</name>
<dbReference type="EC" id="3.3.2.9" evidence="6"/>
<evidence type="ECO:0000256" key="2">
    <source>
        <dbReference type="ARBA" id="ARBA00022797"/>
    </source>
</evidence>
<dbReference type="PRINTS" id="PR00412">
    <property type="entry name" value="EPOXHYDRLASE"/>
</dbReference>
<comment type="similarity">
    <text evidence="1">Belongs to the peptidase S33 family.</text>
</comment>
<dbReference type="GO" id="GO:0033961">
    <property type="term" value="F:cis-stilbene-oxide hydrolase activity"/>
    <property type="evidence" value="ECO:0007669"/>
    <property type="project" value="UniProtKB-EC"/>
</dbReference>
<dbReference type="InterPro" id="IPR010497">
    <property type="entry name" value="Epoxide_hydro_N"/>
</dbReference>
<dbReference type="Pfam" id="PF06441">
    <property type="entry name" value="EHN"/>
    <property type="match status" value="1"/>
</dbReference>
<reference evidence="6" key="1">
    <citation type="submission" date="2020-02" db="EMBL/GenBank/DDBJ databases">
        <authorList>
            <person name="Meier V. D."/>
        </authorList>
    </citation>
    <scope>NUCLEOTIDE SEQUENCE</scope>
    <source>
        <strain evidence="6">AVDCRST_MAG83</strain>
    </source>
</reference>
<evidence type="ECO:0000259" key="5">
    <source>
        <dbReference type="Pfam" id="PF06441"/>
    </source>
</evidence>
<dbReference type="EMBL" id="CADCTE010000173">
    <property type="protein sequence ID" value="CAA9270550.1"/>
    <property type="molecule type" value="Genomic_DNA"/>
</dbReference>
<feature type="active site" description="Proton donor" evidence="4">
    <location>
        <position position="294"/>
    </location>
</feature>
<dbReference type="RefSeq" id="WP_294569819.1">
    <property type="nucleotide sequence ID" value="NZ_CADCTE010000173.1"/>
</dbReference>
<feature type="active site" description="Proton acceptor" evidence="4">
    <location>
        <position position="343"/>
    </location>
</feature>
<protein>
    <submittedName>
        <fullName evidence="6">Epoxide hydrolase</fullName>
        <ecNumber evidence="6">3.3.2.9</ecNumber>
    </submittedName>
</protein>
<feature type="domain" description="Epoxide hydrolase N-terminal" evidence="5">
    <location>
        <begin position="11"/>
        <end position="108"/>
    </location>
</feature>
<evidence type="ECO:0000256" key="4">
    <source>
        <dbReference type="PIRSR" id="PIRSR001112-1"/>
    </source>
</evidence>
<keyword evidence="2" id="KW-0058">Aromatic hydrocarbons catabolism</keyword>
<organism evidence="6">
    <name type="scientific">uncultured Arthrobacter sp</name>
    <dbReference type="NCBI Taxonomy" id="114050"/>
    <lineage>
        <taxon>Bacteria</taxon>
        <taxon>Bacillati</taxon>
        <taxon>Actinomycetota</taxon>
        <taxon>Actinomycetes</taxon>
        <taxon>Micrococcales</taxon>
        <taxon>Micrococcaceae</taxon>
        <taxon>Arthrobacter</taxon>
        <taxon>environmental samples</taxon>
    </lineage>
</organism>
<gene>
    <name evidence="6" type="ORF">AVDCRST_MAG83-3243</name>
</gene>
<dbReference type="InterPro" id="IPR029058">
    <property type="entry name" value="AB_hydrolase_fold"/>
</dbReference>
<proteinExistence type="inferred from homology"/>
<dbReference type="GO" id="GO:0097176">
    <property type="term" value="P:epoxide metabolic process"/>
    <property type="evidence" value="ECO:0007669"/>
    <property type="project" value="TreeGrafter"/>
</dbReference>
<dbReference type="InterPro" id="IPR000639">
    <property type="entry name" value="Epox_hydrolase-like"/>
</dbReference>
<feature type="active site" description="Nucleophile" evidence="4">
    <location>
        <position position="166"/>
    </location>
</feature>
<dbReference type="AlphaFoldDB" id="A0A6J4J846"/>
<sequence length="369" mass="40869">MTLTPSPPAATPTHILGDLRDRLHRFRTVATAVAGPWARGVDADYLQDLIGYWATEYEWTVHEQRIRELPWVQAGKRWKLRLIHQTAEDPTATAVVLLHGWPDSVLRFERVLPLLTDLNVIVPALPGFPFALPIAEGGLSSEKLADAVADAIADLGYDRYVISAGDVGCDVAEALAANYPERVAALHLTDVSQYHFLVGLPTDLSDAEKEYVRDGHHWQATEGGYMHEQSTKPQTIAAALGDSPAGLAAWILEKLRTWTDSGGDVETIFSRDELLTWITAYWVTDSIGTSFTPYAESGAKPWGRIQAPTSFTVFPRDLVNAPREFADRFFNVQDWQEYPVGGHFAAWEQPEEYIQGIRSAVQNQSGGSD</sequence>
<dbReference type="SUPFAM" id="SSF53474">
    <property type="entry name" value="alpha/beta-Hydrolases"/>
    <property type="match status" value="1"/>
</dbReference>
<dbReference type="PANTHER" id="PTHR21661">
    <property type="entry name" value="EPOXIDE HYDROLASE 1-RELATED"/>
    <property type="match status" value="1"/>
</dbReference>
<dbReference type="PIRSF" id="PIRSF001112">
    <property type="entry name" value="Epoxide_hydrolase"/>
    <property type="match status" value="1"/>
</dbReference>